<dbReference type="OrthoDB" id="68090at2759"/>
<reference evidence="2" key="2">
    <citation type="submission" date="2020-11" db="EMBL/GenBank/DDBJ databases">
        <authorList>
            <consortium name="DOE Joint Genome Institute"/>
            <person name="Kuo A."/>
            <person name="Miyauchi S."/>
            <person name="Kiss E."/>
            <person name="Drula E."/>
            <person name="Kohler A."/>
            <person name="Sanchez-Garcia M."/>
            <person name="Andreopoulos B."/>
            <person name="Barry K.W."/>
            <person name="Bonito G."/>
            <person name="Buee M."/>
            <person name="Carver A."/>
            <person name="Chen C."/>
            <person name="Cichocki N."/>
            <person name="Clum A."/>
            <person name="Culley D."/>
            <person name="Crous P.W."/>
            <person name="Fauchery L."/>
            <person name="Girlanda M."/>
            <person name="Hayes R."/>
            <person name="Keri Z."/>
            <person name="Labutti K."/>
            <person name="Lipzen A."/>
            <person name="Lombard V."/>
            <person name="Magnuson J."/>
            <person name="Maillard F."/>
            <person name="Morin E."/>
            <person name="Murat C."/>
            <person name="Nolan M."/>
            <person name="Ohm R."/>
            <person name="Pangilinan J."/>
            <person name="Pereira M."/>
            <person name="Perotto S."/>
            <person name="Peter M."/>
            <person name="Riley R."/>
            <person name="Sitrit Y."/>
            <person name="Stielow B."/>
            <person name="Szollosi G."/>
            <person name="Zifcakova L."/>
            <person name="Stursova M."/>
            <person name="Spatafora J.W."/>
            <person name="Tedersoo L."/>
            <person name="Vaario L.-M."/>
            <person name="Yamada A."/>
            <person name="Yan M."/>
            <person name="Wang P."/>
            <person name="Xu J."/>
            <person name="Bruns T."/>
            <person name="Baldrian P."/>
            <person name="Vilgalys R."/>
            <person name="Henrissat B."/>
            <person name="Grigoriev I.V."/>
            <person name="Hibbett D."/>
            <person name="Nagy L.G."/>
            <person name="Martin F.M."/>
        </authorList>
    </citation>
    <scope>NUCLEOTIDE SEQUENCE</scope>
    <source>
        <strain evidence="2">UH-Tt-Lm1</strain>
    </source>
</reference>
<feature type="compositionally biased region" description="Basic and acidic residues" evidence="1">
    <location>
        <begin position="172"/>
        <end position="186"/>
    </location>
</feature>
<keyword evidence="3" id="KW-1185">Reference proteome</keyword>
<proteinExistence type="predicted"/>
<dbReference type="EMBL" id="WIUZ02000011">
    <property type="protein sequence ID" value="KAF9782802.1"/>
    <property type="molecule type" value="Genomic_DNA"/>
</dbReference>
<protein>
    <submittedName>
        <fullName evidence="2">Uncharacterized protein</fullName>
    </submittedName>
</protein>
<feature type="region of interest" description="Disordered" evidence="1">
    <location>
        <begin position="1"/>
        <end position="32"/>
    </location>
</feature>
<reference evidence="2" key="1">
    <citation type="journal article" date="2020" name="Nat. Commun.">
        <title>Large-scale genome sequencing of mycorrhizal fungi provides insights into the early evolution of symbiotic traits.</title>
        <authorList>
            <person name="Miyauchi S."/>
            <person name="Kiss E."/>
            <person name="Kuo A."/>
            <person name="Drula E."/>
            <person name="Kohler A."/>
            <person name="Sanchez-Garcia M."/>
            <person name="Morin E."/>
            <person name="Andreopoulos B."/>
            <person name="Barry K.W."/>
            <person name="Bonito G."/>
            <person name="Buee M."/>
            <person name="Carver A."/>
            <person name="Chen C."/>
            <person name="Cichocki N."/>
            <person name="Clum A."/>
            <person name="Culley D."/>
            <person name="Crous P.W."/>
            <person name="Fauchery L."/>
            <person name="Girlanda M."/>
            <person name="Hayes R.D."/>
            <person name="Keri Z."/>
            <person name="LaButti K."/>
            <person name="Lipzen A."/>
            <person name="Lombard V."/>
            <person name="Magnuson J."/>
            <person name="Maillard F."/>
            <person name="Murat C."/>
            <person name="Nolan M."/>
            <person name="Ohm R.A."/>
            <person name="Pangilinan J."/>
            <person name="Pereira M.F."/>
            <person name="Perotto S."/>
            <person name="Peter M."/>
            <person name="Pfister S."/>
            <person name="Riley R."/>
            <person name="Sitrit Y."/>
            <person name="Stielow J.B."/>
            <person name="Szollosi G."/>
            <person name="Zifcakova L."/>
            <person name="Stursova M."/>
            <person name="Spatafora J.W."/>
            <person name="Tedersoo L."/>
            <person name="Vaario L.M."/>
            <person name="Yamada A."/>
            <person name="Yan M."/>
            <person name="Wang P."/>
            <person name="Xu J."/>
            <person name="Bruns T."/>
            <person name="Baldrian P."/>
            <person name="Vilgalys R."/>
            <person name="Dunand C."/>
            <person name="Henrissat B."/>
            <person name="Grigoriev I.V."/>
            <person name="Hibbett D."/>
            <person name="Nagy L.G."/>
            <person name="Martin F.M."/>
        </authorList>
    </citation>
    <scope>NUCLEOTIDE SEQUENCE</scope>
    <source>
        <strain evidence="2">UH-Tt-Lm1</strain>
    </source>
</reference>
<evidence type="ECO:0000256" key="1">
    <source>
        <dbReference type="SAM" id="MobiDB-lite"/>
    </source>
</evidence>
<dbReference type="AlphaFoldDB" id="A0A9P6HCC3"/>
<comment type="caution">
    <text evidence="2">The sequence shown here is derived from an EMBL/GenBank/DDBJ whole genome shotgun (WGS) entry which is preliminary data.</text>
</comment>
<name>A0A9P6HCC3_9AGAM</name>
<organism evidence="2 3">
    <name type="scientific">Thelephora terrestris</name>
    <dbReference type="NCBI Taxonomy" id="56493"/>
    <lineage>
        <taxon>Eukaryota</taxon>
        <taxon>Fungi</taxon>
        <taxon>Dikarya</taxon>
        <taxon>Basidiomycota</taxon>
        <taxon>Agaricomycotina</taxon>
        <taxon>Agaricomycetes</taxon>
        <taxon>Thelephorales</taxon>
        <taxon>Thelephoraceae</taxon>
        <taxon>Thelephora</taxon>
    </lineage>
</organism>
<feature type="region of interest" description="Disordered" evidence="1">
    <location>
        <begin position="214"/>
        <end position="252"/>
    </location>
</feature>
<evidence type="ECO:0000313" key="2">
    <source>
        <dbReference type="EMBL" id="KAF9782802.1"/>
    </source>
</evidence>
<evidence type="ECO:0000313" key="3">
    <source>
        <dbReference type="Proteomes" id="UP000736335"/>
    </source>
</evidence>
<dbReference type="Proteomes" id="UP000736335">
    <property type="component" value="Unassembled WGS sequence"/>
</dbReference>
<feature type="region of interest" description="Disordered" evidence="1">
    <location>
        <begin position="172"/>
        <end position="196"/>
    </location>
</feature>
<gene>
    <name evidence="2" type="ORF">BJ322DRAFT_1022360</name>
</gene>
<sequence>MSPDRRTSQSAARRMSTDTLPGFLRPARPKQKPISELTVRELNDQHNTNTRILASPTASTSGSVERITAQQHAIEERLTELKDQQNIENIRVGVENASITADENMNIDVEYSYPKPIGAKQRALMRYHLLSYMRCLTSGLLFDLIKGSKLAGSNGSSGLTFEEAVRIEQEAHAQDKLRRQQQEERRRKQGLSLKGEKLSKQEMELRMWAFMNHKPSESDMEGDSDSDEDDDPANWFHDEEDGGIKGQQIVEPDVEDYTSVIRIDERKAYAGYSTFYEPRDGD</sequence>
<accession>A0A9P6HCC3</accession>
<feature type="compositionally biased region" description="Acidic residues" evidence="1">
    <location>
        <begin position="218"/>
        <end position="232"/>
    </location>
</feature>